<dbReference type="AlphaFoldDB" id="I3W468"/>
<evidence type="ECO:0000256" key="1">
    <source>
        <dbReference type="SAM" id="Phobius"/>
    </source>
</evidence>
<dbReference type="EMBL" id="JQ418541">
    <property type="protein sequence ID" value="AFK90395.1"/>
    <property type="molecule type" value="Genomic_DNA"/>
</dbReference>
<reference evidence="2" key="1">
    <citation type="submission" date="2012-01" db="EMBL/GenBank/DDBJ databases">
        <authorList>
            <person name="Summers A.O."/>
            <person name="Wireman J."/>
            <person name="Williams L.E."/>
        </authorList>
    </citation>
    <scope>NUCLEOTIDE SEQUENCE</scope>
    <source>
        <strain evidence="2">SGSC3045</strain>
        <plasmid evidence="2">pSGSC3045-121</plasmid>
    </source>
</reference>
<protein>
    <submittedName>
        <fullName evidence="2">Uncharacterized protein</fullName>
    </submittedName>
</protein>
<name>I3W468_SALER</name>
<evidence type="ECO:0000313" key="2">
    <source>
        <dbReference type="EMBL" id="AFK90395.1"/>
    </source>
</evidence>
<keyword evidence="1" id="KW-0812">Transmembrane</keyword>
<keyword evidence="1" id="KW-1133">Transmembrane helix</keyword>
<geneLocation type="plasmid" evidence="2">
    <name>pSGSC3045-121</name>
</geneLocation>
<keyword evidence="1" id="KW-0472">Membrane</keyword>
<sequence length="49" mass="5561">MNVISFAADASGLRLSTAWWLIVSVLFFIIVFEERVKINILSGKNHPQK</sequence>
<feature type="transmembrane region" description="Helical" evidence="1">
    <location>
        <begin position="12"/>
        <end position="32"/>
    </location>
</feature>
<keyword evidence="2" id="KW-0614">Plasmid</keyword>
<proteinExistence type="predicted"/>
<organism evidence="2">
    <name type="scientific">Salmonella enterica subsp. salamae</name>
    <dbReference type="NCBI Taxonomy" id="59202"/>
    <lineage>
        <taxon>Bacteria</taxon>
        <taxon>Pseudomonadati</taxon>
        <taxon>Pseudomonadota</taxon>
        <taxon>Gammaproteobacteria</taxon>
        <taxon>Enterobacterales</taxon>
        <taxon>Enterobacteriaceae</taxon>
        <taxon>Salmonella</taxon>
    </lineage>
</organism>
<accession>I3W468</accession>